<gene>
    <name evidence="1" type="ORF">K443DRAFT_574254</name>
</gene>
<evidence type="ECO:0000313" key="2">
    <source>
        <dbReference type="Proteomes" id="UP000054477"/>
    </source>
</evidence>
<dbReference type="EMBL" id="KN838609">
    <property type="protein sequence ID" value="KIK01274.1"/>
    <property type="molecule type" value="Genomic_DNA"/>
</dbReference>
<dbReference type="Proteomes" id="UP000054477">
    <property type="component" value="Unassembled WGS sequence"/>
</dbReference>
<reference evidence="1 2" key="1">
    <citation type="submission" date="2014-04" db="EMBL/GenBank/DDBJ databases">
        <authorList>
            <consortium name="DOE Joint Genome Institute"/>
            <person name="Kuo A."/>
            <person name="Kohler A."/>
            <person name="Nagy L.G."/>
            <person name="Floudas D."/>
            <person name="Copeland A."/>
            <person name="Barry K.W."/>
            <person name="Cichocki N."/>
            <person name="Veneault-Fourrey C."/>
            <person name="LaButti K."/>
            <person name="Lindquist E.A."/>
            <person name="Lipzen A."/>
            <person name="Lundell T."/>
            <person name="Morin E."/>
            <person name="Murat C."/>
            <person name="Sun H."/>
            <person name="Tunlid A."/>
            <person name="Henrissat B."/>
            <person name="Grigoriev I.V."/>
            <person name="Hibbett D.S."/>
            <person name="Martin F."/>
            <person name="Nordberg H.P."/>
            <person name="Cantor M.N."/>
            <person name="Hua S.X."/>
        </authorList>
    </citation>
    <scope>NUCLEOTIDE SEQUENCE [LARGE SCALE GENOMIC DNA]</scope>
    <source>
        <strain evidence="1 2">LaAM-08-1</strain>
    </source>
</reference>
<keyword evidence="2" id="KW-1185">Reference proteome</keyword>
<proteinExistence type="predicted"/>
<organism evidence="1 2">
    <name type="scientific">Laccaria amethystina LaAM-08-1</name>
    <dbReference type="NCBI Taxonomy" id="1095629"/>
    <lineage>
        <taxon>Eukaryota</taxon>
        <taxon>Fungi</taxon>
        <taxon>Dikarya</taxon>
        <taxon>Basidiomycota</taxon>
        <taxon>Agaricomycotina</taxon>
        <taxon>Agaricomycetes</taxon>
        <taxon>Agaricomycetidae</taxon>
        <taxon>Agaricales</taxon>
        <taxon>Agaricineae</taxon>
        <taxon>Hydnangiaceae</taxon>
        <taxon>Laccaria</taxon>
    </lineage>
</organism>
<dbReference type="AlphaFoldDB" id="A0A0C9XIB8"/>
<accession>A0A0C9XIB8</accession>
<evidence type="ECO:0000313" key="1">
    <source>
        <dbReference type="EMBL" id="KIK01274.1"/>
    </source>
</evidence>
<protein>
    <submittedName>
        <fullName evidence="1">Uncharacterized protein</fullName>
    </submittedName>
</protein>
<name>A0A0C9XIB8_9AGAR</name>
<sequence>MSFIVRLALLDESVQLPLSGHTQSLAEGRSVLSMILRLCDTQDSCSIQLSKLLINSFYNDRVFLLLSRLFFLIPRHRDIPPVASKDYFSSK</sequence>
<dbReference type="HOGENOM" id="CLU_2427378_0_0_1"/>
<reference evidence="2" key="2">
    <citation type="submission" date="2015-01" db="EMBL/GenBank/DDBJ databases">
        <title>Evolutionary Origins and Diversification of the Mycorrhizal Mutualists.</title>
        <authorList>
            <consortium name="DOE Joint Genome Institute"/>
            <consortium name="Mycorrhizal Genomics Consortium"/>
            <person name="Kohler A."/>
            <person name="Kuo A."/>
            <person name="Nagy L.G."/>
            <person name="Floudas D."/>
            <person name="Copeland A."/>
            <person name="Barry K.W."/>
            <person name="Cichocki N."/>
            <person name="Veneault-Fourrey C."/>
            <person name="LaButti K."/>
            <person name="Lindquist E.A."/>
            <person name="Lipzen A."/>
            <person name="Lundell T."/>
            <person name="Morin E."/>
            <person name="Murat C."/>
            <person name="Riley R."/>
            <person name="Ohm R."/>
            <person name="Sun H."/>
            <person name="Tunlid A."/>
            <person name="Henrissat B."/>
            <person name="Grigoriev I.V."/>
            <person name="Hibbett D.S."/>
            <person name="Martin F."/>
        </authorList>
    </citation>
    <scope>NUCLEOTIDE SEQUENCE [LARGE SCALE GENOMIC DNA]</scope>
    <source>
        <strain evidence="2">LaAM-08-1</strain>
    </source>
</reference>